<gene>
    <name evidence="1" type="ORF">NXW23_07350</name>
</gene>
<evidence type="ECO:0000313" key="2">
    <source>
        <dbReference type="Proteomes" id="UP001060260"/>
    </source>
</evidence>
<proteinExistence type="predicted"/>
<evidence type="ECO:0000313" key="1">
    <source>
        <dbReference type="EMBL" id="UVQ98130.1"/>
    </source>
</evidence>
<dbReference type="EMBL" id="CP103166">
    <property type="protein sequence ID" value="UVQ98130.1"/>
    <property type="molecule type" value="Genomic_DNA"/>
</dbReference>
<protein>
    <submittedName>
        <fullName evidence="1">Uncharacterized protein</fullName>
    </submittedName>
</protein>
<accession>A0AA95BZP4</accession>
<sequence length="261" mass="30098">MDKVKLEDNSKMKPMERKRWEQPIAGGMTLAGLSYQMFDGDDYDDFQNRYLRARYGWALDDLGKRGLKESHAVSVTLYAQTMAQSVRKEKKGTRIITELRFPENEKVDKRVYPERIQVNCFTTKNGKRSEVALTIYGKPAVRLPESYWLSFTVPGIESVIAEKMGERVDLMDVVEKGNRQMHGIDRYVDLITSGETIRISSKEAFLLNVGEAQGLNYSTNYPDKRKGAHFNLNNNLWGTNFSMWNEGSLTYHFVIETLNRK</sequence>
<organism evidence="1 2">
    <name type="scientific">Bacteroides caccae</name>
    <dbReference type="NCBI Taxonomy" id="47678"/>
    <lineage>
        <taxon>Bacteria</taxon>
        <taxon>Pseudomonadati</taxon>
        <taxon>Bacteroidota</taxon>
        <taxon>Bacteroidia</taxon>
        <taxon>Bacteroidales</taxon>
        <taxon>Bacteroidaceae</taxon>
        <taxon>Bacteroides</taxon>
    </lineage>
</organism>
<dbReference type="AlphaFoldDB" id="A0AA95BZP4"/>
<dbReference type="Proteomes" id="UP001060260">
    <property type="component" value="Chromosome"/>
</dbReference>
<reference evidence="1" key="1">
    <citation type="submission" date="2022-08" db="EMBL/GenBank/DDBJ databases">
        <title>Genome Sequencing of Bacteroides fragilis Group Isolates with Nanopore Technology.</title>
        <authorList>
            <person name="Tisza M.J."/>
            <person name="Smith D."/>
            <person name="Dekker J.P."/>
        </authorList>
    </citation>
    <scope>NUCLEOTIDE SEQUENCE</scope>
    <source>
        <strain evidence="1">BFG-474</strain>
    </source>
</reference>
<name>A0AA95BZP4_9BACE</name>